<reference evidence="3 4" key="1">
    <citation type="submission" date="2018-06" db="EMBL/GenBank/DDBJ databases">
        <title>Comparative genomics of Bradyrhizobium nodulating Arachidis hypogaea.</title>
        <authorList>
            <person name="Li Y."/>
        </authorList>
    </citation>
    <scope>NUCLEOTIDE SEQUENCE [LARGE SCALE GENOMIC DNA]</scope>
    <source>
        <strain evidence="3 4">CCBAU 051107</strain>
    </source>
</reference>
<evidence type="ECO:0000256" key="2">
    <source>
        <dbReference type="SAM" id="SignalP"/>
    </source>
</evidence>
<accession>A0AAE7NTL7</accession>
<keyword evidence="2" id="KW-0732">Signal</keyword>
<feature type="chain" id="PRO_5042039860" evidence="2">
    <location>
        <begin position="17"/>
        <end position="952"/>
    </location>
</feature>
<dbReference type="SUPFAM" id="SSF89372">
    <property type="entry name" value="Fucose-specific lectin"/>
    <property type="match status" value="1"/>
</dbReference>
<dbReference type="KEGG" id="barh:WN72_35960"/>
<feature type="signal peptide" evidence="2">
    <location>
        <begin position="1"/>
        <end position="16"/>
    </location>
</feature>
<name>A0AAE7NTL7_9BRAD</name>
<dbReference type="AlphaFoldDB" id="A0AAE7NTL7"/>
<organism evidence="3 4">
    <name type="scientific">Bradyrhizobium arachidis</name>
    <dbReference type="NCBI Taxonomy" id="858423"/>
    <lineage>
        <taxon>Bacteria</taxon>
        <taxon>Pseudomonadati</taxon>
        <taxon>Pseudomonadota</taxon>
        <taxon>Alphaproteobacteria</taxon>
        <taxon>Hyphomicrobiales</taxon>
        <taxon>Nitrobacteraceae</taxon>
        <taxon>Bradyrhizobium</taxon>
    </lineage>
</organism>
<sequence length="952" mass="100993">MIALAALLATASPLCAQTRVFDLTTVSQVAEVPLMLKERADGHIIELRNIDPQNAAALDIVGASGEAFQSLQAQARPNGIVLPSTAAGSFTLIVRAQASDTLYVADVWLDGALLKSKIRFSGGTALTIPRLGVGEEIVGVARPNGPTEHVAYLMSADGANVLARDKGPVTHLRRREAGDTVVMFGALSEKTGAIRVYRNDFANDTDGDGLGDALENVLGICASRRASAPGINCALTADTRDTDGDGLWDSWEVMGVNGQALPAWGADPRHKDIFVEVDFRRLTLADNQSGLALRMTPAVARQMASIYADSATTDAATRATHAQDVGNPDGQPGVSLHLDIGVPPETPADATTYGDWGGYTAVDAVPDGQGGYMPQPPAAAMASNMDTARRGLFHYVLGYTTGGGSCGTGIACGFNMNSAGNSAHEFGHTLFLDHNGPSGTHEPNCKPNYPSLMNYAFLDTGVLMFSDGQTLPTLNNHSLVETGIVSPGNTPFLTTLKSKFRYKVDAATGSVDWNRDGTFAPANAPVRAYANLLPGNSGGCEFTREGEQLVGAKSQRSPAVVRYYDHIWVFAVTLDNKLDYTYTMHTWGCSNIDDCPTPDFSPHGIQDIGPIDGVDVAVIRVNGKPLILIVAIRPDGSLVETWMHQEGGLNVWESTVTIPASPAAGEPSLAVSRDGTSVALAYRGTDNIVRFRWRGAASWGPEQEVLVAGQPVSMHPQTSPGLAFTGLPIGIAIGSEEIVGAFADSNGDIQLYTPASFPHHQGWVRLSIPYEPMHSAIGRPSMAWTGGPMTNAPAADRTLTPGMVATGAEASLEVPSTTYGRFYIVYISANPPVTGATNPNPVRMQMTYVDDTGRLRIGLDSFFDNVWSYAFGIDLLQPGEVGLHAAETYSIPNAGAHPDSLYQVSFRPHADGISNLSYSNKNDWPVIAWASCSVLAGTQNASMHVSCPPKPW</sequence>
<dbReference type="Gene3D" id="2.120.10.70">
    <property type="entry name" value="Fucose-specific lectin"/>
    <property type="match status" value="1"/>
</dbReference>
<dbReference type="SUPFAM" id="SSF55486">
    <property type="entry name" value="Metalloproteases ('zincins'), catalytic domain"/>
    <property type="match status" value="1"/>
</dbReference>
<evidence type="ECO:0000256" key="1">
    <source>
        <dbReference type="SAM" id="MobiDB-lite"/>
    </source>
</evidence>
<gene>
    <name evidence="3" type="ORF">WN72_35960</name>
</gene>
<dbReference type="Proteomes" id="UP000594015">
    <property type="component" value="Chromosome"/>
</dbReference>
<protein>
    <submittedName>
        <fullName evidence="3">Uncharacterized protein</fullName>
    </submittedName>
</protein>
<feature type="region of interest" description="Disordered" evidence="1">
    <location>
        <begin position="317"/>
        <end position="336"/>
    </location>
</feature>
<proteinExistence type="predicted"/>
<evidence type="ECO:0000313" key="4">
    <source>
        <dbReference type="Proteomes" id="UP000594015"/>
    </source>
</evidence>
<evidence type="ECO:0000313" key="3">
    <source>
        <dbReference type="EMBL" id="QOZ71106.1"/>
    </source>
</evidence>
<dbReference type="EMBL" id="CP030050">
    <property type="protein sequence ID" value="QOZ71106.1"/>
    <property type="molecule type" value="Genomic_DNA"/>
</dbReference>